<dbReference type="PANTHER" id="PTHR34069:SF2">
    <property type="entry name" value="BETA-KETOACYL-[ACYL-CARRIER-PROTEIN] SYNTHASE III"/>
    <property type="match status" value="1"/>
</dbReference>
<accession>A0A1S1NCY2</accession>
<evidence type="ECO:0000313" key="6">
    <source>
        <dbReference type="EMBL" id="OHU98102.1"/>
    </source>
</evidence>
<dbReference type="Pfam" id="PF08541">
    <property type="entry name" value="ACP_syn_III_C"/>
    <property type="match status" value="2"/>
</dbReference>
<evidence type="ECO:0008006" key="8">
    <source>
        <dbReference type="Google" id="ProtNLM"/>
    </source>
</evidence>
<dbReference type="GO" id="GO:0004315">
    <property type="term" value="F:3-oxoacyl-[acyl-carrier-protein] synthase activity"/>
    <property type="evidence" value="ECO:0007669"/>
    <property type="project" value="InterPro"/>
</dbReference>
<dbReference type="GO" id="GO:0044550">
    <property type="term" value="P:secondary metabolite biosynthetic process"/>
    <property type="evidence" value="ECO:0007669"/>
    <property type="project" value="TreeGrafter"/>
</dbReference>
<dbReference type="InterPro" id="IPR013751">
    <property type="entry name" value="ACP_syn_III_N"/>
</dbReference>
<gene>
    <name evidence="6" type="ORF">BKN37_21275</name>
</gene>
<name>A0A1S1NCY2_9MYCO</name>
<dbReference type="GO" id="GO:0006633">
    <property type="term" value="P:fatty acid biosynthetic process"/>
    <property type="evidence" value="ECO:0007669"/>
    <property type="project" value="InterPro"/>
</dbReference>
<evidence type="ECO:0000313" key="7">
    <source>
        <dbReference type="Proteomes" id="UP000179734"/>
    </source>
</evidence>
<dbReference type="Pfam" id="PF08545">
    <property type="entry name" value="ACP_syn_III"/>
    <property type="match status" value="1"/>
</dbReference>
<comment type="caution">
    <text evidence="6">The sequence shown here is derived from an EMBL/GenBank/DDBJ whole genome shotgun (WGS) entry which is preliminary data.</text>
</comment>
<dbReference type="SUPFAM" id="SSF53901">
    <property type="entry name" value="Thiolase-like"/>
    <property type="match status" value="2"/>
</dbReference>
<evidence type="ECO:0000259" key="5">
    <source>
        <dbReference type="Pfam" id="PF08545"/>
    </source>
</evidence>
<evidence type="ECO:0000259" key="4">
    <source>
        <dbReference type="Pfam" id="PF08541"/>
    </source>
</evidence>
<dbReference type="InterPro" id="IPR016039">
    <property type="entry name" value="Thiolase-like"/>
</dbReference>
<evidence type="ECO:0000256" key="3">
    <source>
        <dbReference type="SAM" id="MobiDB-lite"/>
    </source>
</evidence>
<dbReference type="PANTHER" id="PTHR34069">
    <property type="entry name" value="3-OXOACYL-[ACYL-CARRIER-PROTEIN] SYNTHASE 3"/>
    <property type="match status" value="1"/>
</dbReference>
<feature type="region of interest" description="Disordered" evidence="3">
    <location>
        <begin position="336"/>
        <end position="359"/>
    </location>
</feature>
<protein>
    <recommendedName>
        <fullName evidence="8">3-oxoacyl-ACP synthase</fullName>
    </recommendedName>
</protein>
<dbReference type="AlphaFoldDB" id="A0A1S1NCY2"/>
<feature type="domain" description="Beta-ketoacyl-[acyl-carrier-protein] synthase III C-terminal" evidence="4">
    <location>
        <begin position="565"/>
        <end position="649"/>
    </location>
</feature>
<keyword evidence="1" id="KW-0808">Transferase</keyword>
<keyword evidence="7" id="KW-1185">Reference proteome</keyword>
<proteinExistence type="predicted"/>
<evidence type="ECO:0000256" key="1">
    <source>
        <dbReference type="ARBA" id="ARBA00022679"/>
    </source>
</evidence>
<keyword evidence="2" id="KW-0012">Acyltransferase</keyword>
<feature type="domain" description="Beta-ketoacyl-[acyl-carrier-protein] synthase III C-terminal" evidence="4">
    <location>
        <begin position="230"/>
        <end position="324"/>
    </location>
</feature>
<organism evidence="6 7">
    <name type="scientific">Mycobacterium talmoniae</name>
    <dbReference type="NCBI Taxonomy" id="1858794"/>
    <lineage>
        <taxon>Bacteria</taxon>
        <taxon>Bacillati</taxon>
        <taxon>Actinomycetota</taxon>
        <taxon>Actinomycetes</taxon>
        <taxon>Mycobacteriales</taxon>
        <taxon>Mycobacteriaceae</taxon>
        <taxon>Mycobacterium</taxon>
    </lineage>
</organism>
<feature type="domain" description="Beta-ketoacyl-[acyl-carrier-protein] synthase III N-terminal" evidence="5">
    <location>
        <begin position="98"/>
        <end position="182"/>
    </location>
</feature>
<dbReference type="EMBL" id="MLQM01000153">
    <property type="protein sequence ID" value="OHU98102.1"/>
    <property type="molecule type" value="Genomic_DNA"/>
</dbReference>
<dbReference type="Proteomes" id="UP000179734">
    <property type="component" value="Unassembled WGS sequence"/>
</dbReference>
<dbReference type="InterPro" id="IPR013747">
    <property type="entry name" value="ACP_syn_III_C"/>
</dbReference>
<dbReference type="Gene3D" id="3.40.47.10">
    <property type="match status" value="4"/>
</dbReference>
<reference evidence="6 7" key="1">
    <citation type="submission" date="2016-10" db="EMBL/GenBank/DDBJ databases">
        <title>Genome sequence of Mycobacterium talmonii.</title>
        <authorList>
            <person name="Greninger A.L."/>
            <person name="Elliott B."/>
            <person name="Vasireddy S."/>
            <person name="Vasireddy R."/>
        </authorList>
    </citation>
    <scope>NUCLEOTIDE SEQUENCE [LARGE SCALE GENOMIC DNA]</scope>
    <source>
        <strain evidence="7">NE-TNMC-100812</strain>
    </source>
</reference>
<sequence>MSTETVLAGCVNKIGIPLERLTGIKSRRVVGHGEFSIDLARNAVTDCLARSSYAPDEVDLIICCNISRYDGPGQKIMFEPSTAVRLREQCGLTEALAFDISNACAGMFTGVAVADAYLQTGLVQCALVVSGEYISHITETAQREIAGPMDPRLACLTVGDIGAAVLLERGPNDRVGFHDIDMATLSRYSTLCMAKASDGPHGGAIMTVDSIAATVTAVKRSIPYVAAVMKRHGWRPEHCDHIVMHQTSEASLHDAVSAVNRVFGHATAHPGNIINNLAERGNTASTTHFVALHDQIRGNRIQPGDNVVFGISGSGTTVGAALYTFDDLPARMRRTRNGERGRGLAARRRPAEPPPTPRVRIDGVGTALPAPAAPPHAVDLAVRAATACLEHSGLDRSALDLILYAGVSREDFLCEPAIAALVAGELAVNDDLESPDEPKTFVFDVLNGAVGFLNACQVGAQLIGAGKADHAMVVAAETENNRAGNGHPMYGMSETGSAVLLGRGDGTAGFGRFVFHHHPEYADALETYFQHRDGHSWLQIDRDPDLVAHYLDCIPAAVEELLKLEELDRAQIAAVLPPQLSGADRAELAARLNIPVSRFVDLGVDADPFSSCVPYGLQQARTRRLVSSGDIALLVSVGSGVEVGCATYRF</sequence>
<evidence type="ECO:0000256" key="2">
    <source>
        <dbReference type="ARBA" id="ARBA00023315"/>
    </source>
</evidence>